<dbReference type="OrthoDB" id="2381628at2"/>
<protein>
    <submittedName>
        <fullName evidence="1">Uncharacterized protein</fullName>
    </submittedName>
</protein>
<dbReference type="Proteomes" id="UP000184016">
    <property type="component" value="Unassembled WGS sequence"/>
</dbReference>
<evidence type="ECO:0000313" key="2">
    <source>
        <dbReference type="Proteomes" id="UP000184016"/>
    </source>
</evidence>
<sequence length="120" mass="14065">MIHFPSVKSLRGELKRSEIRGNMRYQLTTKEFIQQRESHTYRIALQNILGMTECDEKETKNLKMSWTNSSKYGKLYKIVANAMFVILPNRVVEQRSVQFYTWLSPAFAEQMEALLSNPVT</sequence>
<organism evidence="1 2">
    <name type="scientific">Alicyclobacillus tolerans</name>
    <dbReference type="NCBI Taxonomy" id="90970"/>
    <lineage>
        <taxon>Bacteria</taxon>
        <taxon>Bacillati</taxon>
        <taxon>Bacillota</taxon>
        <taxon>Bacilli</taxon>
        <taxon>Bacillales</taxon>
        <taxon>Alicyclobacillaceae</taxon>
        <taxon>Alicyclobacillus</taxon>
    </lineage>
</organism>
<reference evidence="2" key="1">
    <citation type="submission" date="2016-11" db="EMBL/GenBank/DDBJ databases">
        <authorList>
            <person name="Varghese N."/>
            <person name="Submissions S."/>
        </authorList>
    </citation>
    <scope>NUCLEOTIDE SEQUENCE [LARGE SCALE GENOMIC DNA]</scope>
    <source>
        <strain evidence="2">USBA-503</strain>
    </source>
</reference>
<gene>
    <name evidence="1" type="ORF">SAMN05443507_10437</name>
</gene>
<dbReference type="RefSeq" id="WP_072873125.1">
    <property type="nucleotide sequence ID" value="NZ_FRAF01000004.1"/>
</dbReference>
<evidence type="ECO:0000313" key="1">
    <source>
        <dbReference type="EMBL" id="SHJ82152.1"/>
    </source>
</evidence>
<dbReference type="EMBL" id="FRAF01000004">
    <property type="protein sequence ID" value="SHJ82152.1"/>
    <property type="molecule type" value="Genomic_DNA"/>
</dbReference>
<accession>A0A1M6MF56</accession>
<name>A0A1M6MF56_9BACL</name>
<proteinExistence type="predicted"/>
<keyword evidence="2" id="KW-1185">Reference proteome</keyword>
<dbReference type="AlphaFoldDB" id="A0A1M6MF56"/>
<dbReference type="STRING" id="1830138.SAMN05443507_10437"/>